<dbReference type="CDD" id="cd18186">
    <property type="entry name" value="BTB_POZ_ZBTB_KLHL-like"/>
    <property type="match status" value="1"/>
</dbReference>
<gene>
    <name evidence="2" type="ORF">PAXRUDRAFT_829868</name>
</gene>
<protein>
    <recommendedName>
        <fullName evidence="1">BTB domain-containing protein</fullName>
    </recommendedName>
</protein>
<dbReference type="STRING" id="930991.A0A0D0DM17"/>
<organism evidence="2 3">
    <name type="scientific">Paxillus rubicundulus Ve08.2h10</name>
    <dbReference type="NCBI Taxonomy" id="930991"/>
    <lineage>
        <taxon>Eukaryota</taxon>
        <taxon>Fungi</taxon>
        <taxon>Dikarya</taxon>
        <taxon>Basidiomycota</taxon>
        <taxon>Agaricomycotina</taxon>
        <taxon>Agaricomycetes</taxon>
        <taxon>Agaricomycetidae</taxon>
        <taxon>Boletales</taxon>
        <taxon>Paxilineae</taxon>
        <taxon>Paxillaceae</taxon>
        <taxon>Paxillus</taxon>
    </lineage>
</organism>
<reference evidence="3" key="2">
    <citation type="submission" date="2015-01" db="EMBL/GenBank/DDBJ databases">
        <title>Evolutionary Origins and Diversification of the Mycorrhizal Mutualists.</title>
        <authorList>
            <consortium name="DOE Joint Genome Institute"/>
            <consortium name="Mycorrhizal Genomics Consortium"/>
            <person name="Kohler A."/>
            <person name="Kuo A."/>
            <person name="Nagy L.G."/>
            <person name="Floudas D."/>
            <person name="Copeland A."/>
            <person name="Barry K.W."/>
            <person name="Cichocki N."/>
            <person name="Veneault-Fourrey C."/>
            <person name="LaButti K."/>
            <person name="Lindquist E.A."/>
            <person name="Lipzen A."/>
            <person name="Lundell T."/>
            <person name="Morin E."/>
            <person name="Murat C."/>
            <person name="Riley R."/>
            <person name="Ohm R."/>
            <person name="Sun H."/>
            <person name="Tunlid A."/>
            <person name="Henrissat B."/>
            <person name="Grigoriev I.V."/>
            <person name="Hibbett D.S."/>
            <person name="Martin F."/>
        </authorList>
    </citation>
    <scope>NUCLEOTIDE SEQUENCE [LARGE SCALE GENOMIC DNA]</scope>
    <source>
        <strain evidence="3">Ve08.2h10</strain>
    </source>
</reference>
<dbReference type="Proteomes" id="UP000054538">
    <property type="component" value="Unassembled WGS sequence"/>
</dbReference>
<evidence type="ECO:0000259" key="1">
    <source>
        <dbReference type="PROSITE" id="PS50097"/>
    </source>
</evidence>
<feature type="domain" description="BTB" evidence="1">
    <location>
        <begin position="62"/>
        <end position="138"/>
    </location>
</feature>
<dbReference type="OrthoDB" id="6359816at2759"/>
<keyword evidence="3" id="KW-1185">Reference proteome</keyword>
<dbReference type="HOGENOM" id="CLU_052397_0_1_1"/>
<dbReference type="InterPro" id="IPR011333">
    <property type="entry name" value="SKP1/BTB/POZ_sf"/>
</dbReference>
<dbReference type="Gene3D" id="3.30.710.10">
    <property type="entry name" value="Potassium Channel Kv1.1, Chain A"/>
    <property type="match status" value="1"/>
</dbReference>
<reference evidence="2 3" key="1">
    <citation type="submission" date="2014-04" db="EMBL/GenBank/DDBJ databases">
        <authorList>
            <consortium name="DOE Joint Genome Institute"/>
            <person name="Kuo A."/>
            <person name="Kohler A."/>
            <person name="Jargeat P."/>
            <person name="Nagy L.G."/>
            <person name="Floudas D."/>
            <person name="Copeland A."/>
            <person name="Barry K.W."/>
            <person name="Cichocki N."/>
            <person name="Veneault-Fourrey C."/>
            <person name="LaButti K."/>
            <person name="Lindquist E.A."/>
            <person name="Lipzen A."/>
            <person name="Lundell T."/>
            <person name="Morin E."/>
            <person name="Murat C."/>
            <person name="Sun H."/>
            <person name="Tunlid A."/>
            <person name="Henrissat B."/>
            <person name="Grigoriev I.V."/>
            <person name="Hibbett D.S."/>
            <person name="Martin F."/>
            <person name="Nordberg H.P."/>
            <person name="Cantor M.N."/>
            <person name="Hua S.X."/>
        </authorList>
    </citation>
    <scope>NUCLEOTIDE SEQUENCE [LARGE SCALE GENOMIC DNA]</scope>
    <source>
        <strain evidence="2 3">Ve08.2h10</strain>
    </source>
</reference>
<dbReference type="InterPro" id="IPR000210">
    <property type="entry name" value="BTB/POZ_dom"/>
</dbReference>
<evidence type="ECO:0000313" key="3">
    <source>
        <dbReference type="Proteomes" id="UP000054538"/>
    </source>
</evidence>
<dbReference type="InParanoid" id="A0A0D0DM17"/>
<accession>A0A0D0DM17</accession>
<dbReference type="EMBL" id="KN825269">
    <property type="protein sequence ID" value="KIK92538.1"/>
    <property type="molecule type" value="Genomic_DNA"/>
</dbReference>
<dbReference type="PROSITE" id="PS50097">
    <property type="entry name" value="BTB"/>
    <property type="match status" value="1"/>
</dbReference>
<dbReference type="AlphaFoldDB" id="A0A0D0DM17"/>
<proteinExistence type="predicted"/>
<dbReference type="Pfam" id="PF00651">
    <property type="entry name" value="BTB"/>
    <property type="match status" value="1"/>
</dbReference>
<evidence type="ECO:0000313" key="2">
    <source>
        <dbReference type="EMBL" id="KIK92538.1"/>
    </source>
</evidence>
<sequence>MVDRTSSGGFVMREISQGTNRKCKVNAEKRLPEFICTSLEIFATTLAAMRREARAPFNTSKADIVLRSSDNVYFRVYRCLLAFASPFFDSMFELPRPCTPSEDQEMFDNLEVIPVTEGSRMLDMLLRLCYPATVNGPVLATAEDIEGVLEGAVKYGMEEVEQRVRGALLDPRLLEKEPLRIFSTAYRFHYELEAKAAALFLLREPTPPASASVLRCVSNHDRQKLAVHRSKCTQAVQELGNNLTWFQQKQSYGFYKWWTNCCICTQRADVRYLMHGTYPREWWAEYMDETLATLQETPCSSAVFNCVPKALEGVGDCTYCRRKSQAYVTEFARSFAEAVHEAIAGVPLDISF</sequence>
<dbReference type="SMART" id="SM00225">
    <property type="entry name" value="BTB"/>
    <property type="match status" value="1"/>
</dbReference>
<name>A0A0D0DM17_9AGAM</name>
<dbReference type="SUPFAM" id="SSF54695">
    <property type="entry name" value="POZ domain"/>
    <property type="match status" value="1"/>
</dbReference>